<feature type="signal peptide" evidence="1">
    <location>
        <begin position="1"/>
        <end position="28"/>
    </location>
</feature>
<dbReference type="RefSeq" id="WP_260560606.1">
    <property type="nucleotide sequence ID" value="NZ_BAABEC010000077.1"/>
</dbReference>
<dbReference type="SUPFAM" id="SSF49354">
    <property type="entry name" value="PapD-like"/>
    <property type="match status" value="1"/>
</dbReference>
<feature type="chain" id="PRO_5046565270" evidence="1">
    <location>
        <begin position="29"/>
        <end position="240"/>
    </location>
</feature>
<accession>A0ABY5YJR2</accession>
<dbReference type="InterPro" id="IPR013783">
    <property type="entry name" value="Ig-like_fold"/>
</dbReference>
<dbReference type="Proteomes" id="UP001060261">
    <property type="component" value="Chromosome"/>
</dbReference>
<dbReference type="InterPro" id="IPR050643">
    <property type="entry name" value="Periplasmic_pilus_chap"/>
</dbReference>
<evidence type="ECO:0000256" key="1">
    <source>
        <dbReference type="SAM" id="SignalP"/>
    </source>
</evidence>
<sequence>MSRINRSILGRCLVGLSLLTLAVPSAQAATALSFAPISLKMVGNQRATSLTLRNVSDQTASFRLELNQWTQNGEDLYAPTRDLIVNPSGFTLTPGQEQTIRIARRGNAADTNEHAYRVFIQELPPQAVDGPDGSVKITTLYRLSLPLMLSAVGAAPKLSFALERSSDGLAVVASNSGNLYTTLTDVELSVDGQKLEVPSFNLLGGGSMRFAVSGAAPTTAEVGLQFTQNQAVQQFTLRAP</sequence>
<dbReference type="PANTHER" id="PTHR30251:SF4">
    <property type="entry name" value="SLR1668 PROTEIN"/>
    <property type="match status" value="1"/>
</dbReference>
<organism evidence="3 4">
    <name type="scientific">Deinococcus rubellus</name>
    <dbReference type="NCBI Taxonomy" id="1889240"/>
    <lineage>
        <taxon>Bacteria</taxon>
        <taxon>Thermotogati</taxon>
        <taxon>Deinococcota</taxon>
        <taxon>Deinococci</taxon>
        <taxon>Deinococcales</taxon>
        <taxon>Deinococcaceae</taxon>
        <taxon>Deinococcus</taxon>
    </lineage>
</organism>
<dbReference type="Pfam" id="PF00345">
    <property type="entry name" value="PapD_N"/>
    <property type="match status" value="1"/>
</dbReference>
<feature type="domain" description="Pili assembly chaperone N-terminal" evidence="2">
    <location>
        <begin position="39"/>
        <end position="148"/>
    </location>
</feature>
<evidence type="ECO:0000313" key="4">
    <source>
        <dbReference type="Proteomes" id="UP001060261"/>
    </source>
</evidence>
<evidence type="ECO:0000313" key="3">
    <source>
        <dbReference type="EMBL" id="UWX64332.1"/>
    </source>
</evidence>
<dbReference type="InterPro" id="IPR008962">
    <property type="entry name" value="PapD-like_sf"/>
</dbReference>
<dbReference type="PANTHER" id="PTHR30251">
    <property type="entry name" value="PILUS ASSEMBLY CHAPERONE"/>
    <property type="match status" value="1"/>
</dbReference>
<keyword evidence="4" id="KW-1185">Reference proteome</keyword>
<evidence type="ECO:0000259" key="2">
    <source>
        <dbReference type="Pfam" id="PF00345"/>
    </source>
</evidence>
<reference evidence="3" key="1">
    <citation type="submission" date="2022-09" db="EMBL/GenBank/DDBJ databases">
        <title>genome sequence of Deinococcus rubellus.</title>
        <authorList>
            <person name="Srinivasan S."/>
        </authorList>
    </citation>
    <scope>NUCLEOTIDE SEQUENCE</scope>
    <source>
        <strain evidence="3">Ant6</strain>
    </source>
</reference>
<dbReference type="EMBL" id="CP104213">
    <property type="protein sequence ID" value="UWX64332.1"/>
    <property type="molecule type" value="Genomic_DNA"/>
</dbReference>
<gene>
    <name evidence="3" type="ORF">N0D28_01255</name>
</gene>
<keyword evidence="1" id="KW-0732">Signal</keyword>
<dbReference type="Gene3D" id="2.60.40.10">
    <property type="entry name" value="Immunoglobulins"/>
    <property type="match status" value="1"/>
</dbReference>
<proteinExistence type="predicted"/>
<name>A0ABY5YJR2_9DEIO</name>
<dbReference type="InterPro" id="IPR016147">
    <property type="entry name" value="Pili_assmbl_chaperone_N"/>
</dbReference>
<protein>
    <submittedName>
        <fullName evidence="3">Fimbria/pilus periplasmic chaperone</fullName>
    </submittedName>
</protein>